<accession>A0AAN9BQ91</accession>
<protein>
    <submittedName>
        <fullName evidence="1">Uncharacterized protein</fullName>
    </submittedName>
</protein>
<proteinExistence type="predicted"/>
<comment type="caution">
    <text evidence="1">The sequence shown here is derived from an EMBL/GenBank/DDBJ whole genome shotgun (WGS) entry which is preliminary data.</text>
</comment>
<evidence type="ECO:0000313" key="2">
    <source>
        <dbReference type="Proteomes" id="UP001374579"/>
    </source>
</evidence>
<keyword evidence="2" id="KW-1185">Reference proteome</keyword>
<sequence length="178" mass="20372">MAVNMRGKRSSWPEVSRTDRMLRTLRSFEAEDAQWIPHVFREPNAMDLRNTDFVSLHEILKSSREYGRAGPRCVKLDQQDFTIANRRATFSAGPWNGPPVQVMAECGLSRMSNDCAKCYCCDVTFKGLGGNVCMWTRHRHFAPFCPHLKRAHAHGITSRNVEKNVRRQFSTGDSMSLH</sequence>
<dbReference type="PROSITE" id="PS50143">
    <property type="entry name" value="BIR_REPEAT_2"/>
    <property type="match status" value="1"/>
</dbReference>
<dbReference type="EMBL" id="JBAMIC010000004">
    <property type="protein sequence ID" value="KAK7107650.1"/>
    <property type="molecule type" value="Genomic_DNA"/>
</dbReference>
<dbReference type="Pfam" id="PF00653">
    <property type="entry name" value="BIR"/>
    <property type="match status" value="1"/>
</dbReference>
<name>A0AAN9BQ91_9CAEN</name>
<dbReference type="SMART" id="SM00238">
    <property type="entry name" value="BIR"/>
    <property type="match status" value="1"/>
</dbReference>
<dbReference type="InterPro" id="IPR001370">
    <property type="entry name" value="BIR_rpt"/>
</dbReference>
<dbReference type="AlphaFoldDB" id="A0AAN9BQ91"/>
<dbReference type="Proteomes" id="UP001374579">
    <property type="component" value="Unassembled WGS sequence"/>
</dbReference>
<dbReference type="Gene3D" id="1.10.1170.10">
    <property type="entry name" value="Inhibitor Of Apoptosis Protein (2mihbC-IAP-1), Chain A"/>
    <property type="match status" value="1"/>
</dbReference>
<gene>
    <name evidence="1" type="ORF">V1264_015539</name>
</gene>
<evidence type="ECO:0000313" key="1">
    <source>
        <dbReference type="EMBL" id="KAK7107650.1"/>
    </source>
</evidence>
<organism evidence="1 2">
    <name type="scientific">Littorina saxatilis</name>
    <dbReference type="NCBI Taxonomy" id="31220"/>
    <lineage>
        <taxon>Eukaryota</taxon>
        <taxon>Metazoa</taxon>
        <taxon>Spiralia</taxon>
        <taxon>Lophotrochozoa</taxon>
        <taxon>Mollusca</taxon>
        <taxon>Gastropoda</taxon>
        <taxon>Caenogastropoda</taxon>
        <taxon>Littorinimorpha</taxon>
        <taxon>Littorinoidea</taxon>
        <taxon>Littorinidae</taxon>
        <taxon>Littorina</taxon>
    </lineage>
</organism>
<reference evidence="1 2" key="1">
    <citation type="submission" date="2024-02" db="EMBL/GenBank/DDBJ databases">
        <title>Chromosome-scale genome assembly of the rough periwinkle Littorina saxatilis.</title>
        <authorList>
            <person name="De Jode A."/>
            <person name="Faria R."/>
            <person name="Formenti G."/>
            <person name="Sims Y."/>
            <person name="Smith T.P."/>
            <person name="Tracey A."/>
            <person name="Wood J.M.D."/>
            <person name="Zagrodzka Z.B."/>
            <person name="Johannesson K."/>
            <person name="Butlin R.K."/>
            <person name="Leder E.H."/>
        </authorList>
    </citation>
    <scope>NUCLEOTIDE SEQUENCE [LARGE SCALE GENOMIC DNA]</scope>
    <source>
        <strain evidence="1">Snail1</strain>
        <tissue evidence="1">Muscle</tissue>
    </source>
</reference>
<dbReference type="SUPFAM" id="SSF57924">
    <property type="entry name" value="Inhibitor of apoptosis (IAP) repeat"/>
    <property type="match status" value="1"/>
</dbReference>